<comment type="caution">
    <text evidence="1">The sequence shown here is derived from an EMBL/GenBank/DDBJ whole genome shotgun (WGS) entry which is preliminary data.</text>
</comment>
<protein>
    <submittedName>
        <fullName evidence="1">Uncharacterized protein</fullName>
    </submittedName>
</protein>
<dbReference type="PANTHER" id="PTHR33240">
    <property type="entry name" value="OS08G0508500 PROTEIN"/>
    <property type="match status" value="1"/>
</dbReference>
<keyword evidence="2" id="KW-1185">Reference proteome</keyword>
<dbReference type="InterPro" id="IPR021109">
    <property type="entry name" value="Peptidase_aspartic_dom_sf"/>
</dbReference>
<dbReference type="Gene3D" id="2.40.70.10">
    <property type="entry name" value="Acid Proteases"/>
    <property type="match status" value="1"/>
</dbReference>
<dbReference type="Proteomes" id="UP001412067">
    <property type="component" value="Unassembled WGS sequence"/>
</dbReference>
<accession>A0ABR2N2V6</accession>
<evidence type="ECO:0000313" key="2">
    <source>
        <dbReference type="Proteomes" id="UP001412067"/>
    </source>
</evidence>
<organism evidence="1 2">
    <name type="scientific">Platanthera guangdongensis</name>
    <dbReference type="NCBI Taxonomy" id="2320717"/>
    <lineage>
        <taxon>Eukaryota</taxon>
        <taxon>Viridiplantae</taxon>
        <taxon>Streptophyta</taxon>
        <taxon>Embryophyta</taxon>
        <taxon>Tracheophyta</taxon>
        <taxon>Spermatophyta</taxon>
        <taxon>Magnoliopsida</taxon>
        <taxon>Liliopsida</taxon>
        <taxon>Asparagales</taxon>
        <taxon>Orchidaceae</taxon>
        <taxon>Orchidoideae</taxon>
        <taxon>Orchideae</taxon>
        <taxon>Orchidinae</taxon>
        <taxon>Platanthera</taxon>
    </lineage>
</organism>
<proteinExistence type="predicted"/>
<evidence type="ECO:0000313" key="1">
    <source>
        <dbReference type="EMBL" id="KAK8969996.1"/>
    </source>
</evidence>
<dbReference type="PANTHER" id="PTHR33240:SF8">
    <property type="entry name" value="OS03G0439900 PROTEIN"/>
    <property type="match status" value="1"/>
</dbReference>
<gene>
    <name evidence="1" type="ORF">KSP40_PGU021638</name>
</gene>
<sequence length="253" mass="27342">MPDHEDPLCDALVIKAAIENFTVSRILVDNGSSVNVIFKKAFDVMKVEAKRVLASDGPLFGFSGERKEVEGGVGLHVTLGGQSRNCKFVIVDAPSSYSAIFGRPLINAFRCVPSSFHQCLKFNAEGVQVRVRGDPKVAWECYVTTVNTISWQEGAEEMGRRMEKVEQEAGGEELGVKDCAEKAAGGDLVEVAEVRAVGGEMGVEVPVPEEGDAEGWGERSRLEAAEEVVELEVLTRGGRMEKIRVSGGLTPED</sequence>
<name>A0ABR2N2V6_9ASPA</name>
<reference evidence="1 2" key="1">
    <citation type="journal article" date="2022" name="Nat. Plants">
        <title>Genomes of leafy and leafless Platanthera orchids illuminate the evolution of mycoheterotrophy.</title>
        <authorList>
            <person name="Li M.H."/>
            <person name="Liu K.W."/>
            <person name="Li Z."/>
            <person name="Lu H.C."/>
            <person name="Ye Q.L."/>
            <person name="Zhang D."/>
            <person name="Wang J.Y."/>
            <person name="Li Y.F."/>
            <person name="Zhong Z.M."/>
            <person name="Liu X."/>
            <person name="Yu X."/>
            <person name="Liu D.K."/>
            <person name="Tu X.D."/>
            <person name="Liu B."/>
            <person name="Hao Y."/>
            <person name="Liao X.Y."/>
            <person name="Jiang Y.T."/>
            <person name="Sun W.H."/>
            <person name="Chen J."/>
            <person name="Chen Y.Q."/>
            <person name="Ai Y."/>
            <person name="Zhai J.W."/>
            <person name="Wu S.S."/>
            <person name="Zhou Z."/>
            <person name="Hsiao Y.Y."/>
            <person name="Wu W.L."/>
            <person name="Chen Y.Y."/>
            <person name="Lin Y.F."/>
            <person name="Hsu J.L."/>
            <person name="Li C.Y."/>
            <person name="Wang Z.W."/>
            <person name="Zhao X."/>
            <person name="Zhong W.Y."/>
            <person name="Ma X.K."/>
            <person name="Ma L."/>
            <person name="Huang J."/>
            <person name="Chen G.Z."/>
            <person name="Huang M.Z."/>
            <person name="Huang L."/>
            <person name="Peng D.H."/>
            <person name="Luo Y.B."/>
            <person name="Zou S.Q."/>
            <person name="Chen S.P."/>
            <person name="Lan S."/>
            <person name="Tsai W.C."/>
            <person name="Van de Peer Y."/>
            <person name="Liu Z.J."/>
        </authorList>
    </citation>
    <scope>NUCLEOTIDE SEQUENCE [LARGE SCALE GENOMIC DNA]</scope>
    <source>
        <strain evidence="1">Lor288</strain>
    </source>
</reference>
<dbReference type="EMBL" id="JBBWWR010000002">
    <property type="protein sequence ID" value="KAK8969996.1"/>
    <property type="molecule type" value="Genomic_DNA"/>
</dbReference>
<dbReference type="CDD" id="cd00303">
    <property type="entry name" value="retropepsin_like"/>
    <property type="match status" value="1"/>
</dbReference>